<keyword evidence="7" id="KW-1185">Reference proteome</keyword>
<comment type="caution">
    <text evidence="6">The sequence shown here is derived from an EMBL/GenBank/DDBJ whole genome shotgun (WGS) entry which is preliminary data.</text>
</comment>
<evidence type="ECO:0000256" key="5">
    <source>
        <dbReference type="SAM" id="Phobius"/>
    </source>
</evidence>
<dbReference type="AlphaFoldDB" id="A0A7L4P9C2"/>
<feature type="transmembrane region" description="Helical" evidence="5">
    <location>
        <begin position="124"/>
        <end position="145"/>
    </location>
</feature>
<evidence type="ECO:0000256" key="4">
    <source>
        <dbReference type="ARBA" id="ARBA00023136"/>
    </source>
</evidence>
<dbReference type="Proteomes" id="UP000554766">
    <property type="component" value="Unassembled WGS sequence"/>
</dbReference>
<dbReference type="InterPro" id="IPR044878">
    <property type="entry name" value="UbiA_sf"/>
</dbReference>
<feature type="transmembrane region" description="Helical" evidence="5">
    <location>
        <begin position="222"/>
        <end position="244"/>
    </location>
</feature>
<dbReference type="PANTHER" id="PTHR42723">
    <property type="entry name" value="CHLOROPHYLL SYNTHASE"/>
    <property type="match status" value="1"/>
</dbReference>
<gene>
    <name evidence="6" type="ORF">HC235_01860</name>
</gene>
<comment type="subcellular location">
    <subcellularLocation>
        <location evidence="1">Cell membrane</location>
        <topology evidence="1">Multi-pass membrane protein</topology>
    </subcellularLocation>
</comment>
<protein>
    <submittedName>
        <fullName evidence="6">UbiA family prenyltransferase</fullName>
    </submittedName>
</protein>
<keyword evidence="6" id="KW-0808">Transferase</keyword>
<dbReference type="PANTHER" id="PTHR42723:SF1">
    <property type="entry name" value="CHLOROPHYLL SYNTHASE, CHLOROPLASTIC"/>
    <property type="match status" value="1"/>
</dbReference>
<proteinExistence type="predicted"/>
<name>A0A7L4P9C2_9CREN</name>
<sequence>MSLWKLIRGEHGVLAALASTASYAVAGGNNAATLVLLAASTFLAEAGLFAHNDLSNLEEDRVNRPDAPLVSGRVSLATARAVAYGSLVAGAAGAATLGLAPLSVYLTAAVLGVLYNVRLKRVPVVGNLIVAFLTSMTYIYGMAAAGRLSDVLMLLFASSLVANVGREFVKTAMDYQGDMRAGLKTLAVLIGPQKTAAVGGLVTAASAALGVCLVMASASTGLYALAAGAGLTSALLVYMAYLALRGRWRTYRNGTLAAFGITLIALVAEAAWRLF</sequence>
<feature type="transmembrane region" description="Helical" evidence="5">
    <location>
        <begin position="196"/>
        <end position="216"/>
    </location>
</feature>
<dbReference type="Gene3D" id="1.10.357.140">
    <property type="entry name" value="UbiA prenyltransferase"/>
    <property type="match status" value="1"/>
</dbReference>
<keyword evidence="2 5" id="KW-0812">Transmembrane</keyword>
<evidence type="ECO:0000256" key="2">
    <source>
        <dbReference type="ARBA" id="ARBA00022692"/>
    </source>
</evidence>
<dbReference type="GO" id="GO:0016765">
    <property type="term" value="F:transferase activity, transferring alkyl or aryl (other than methyl) groups"/>
    <property type="evidence" value="ECO:0007669"/>
    <property type="project" value="InterPro"/>
</dbReference>
<dbReference type="RefSeq" id="WP_011900233.1">
    <property type="nucleotide sequence ID" value="NZ_JAAVJF010000001.1"/>
</dbReference>
<evidence type="ECO:0000256" key="3">
    <source>
        <dbReference type="ARBA" id="ARBA00022989"/>
    </source>
</evidence>
<dbReference type="CDD" id="cd13961">
    <property type="entry name" value="PT_UbiA_DGGGPS"/>
    <property type="match status" value="1"/>
</dbReference>
<dbReference type="EMBL" id="JAAVJF010000001">
    <property type="protein sequence ID" value="NYR14730.1"/>
    <property type="molecule type" value="Genomic_DNA"/>
</dbReference>
<dbReference type="OMA" id="DYFDYEI"/>
<dbReference type="GeneID" id="5055638"/>
<feature type="transmembrane region" description="Helical" evidence="5">
    <location>
        <begin position="151"/>
        <end position="169"/>
    </location>
</feature>
<feature type="transmembrane region" description="Helical" evidence="5">
    <location>
        <begin position="256"/>
        <end position="274"/>
    </location>
</feature>
<organism evidence="6 7">
    <name type="scientific">Pyrobaculum arsenaticum</name>
    <dbReference type="NCBI Taxonomy" id="121277"/>
    <lineage>
        <taxon>Archaea</taxon>
        <taxon>Thermoproteota</taxon>
        <taxon>Thermoprotei</taxon>
        <taxon>Thermoproteales</taxon>
        <taxon>Thermoproteaceae</taxon>
        <taxon>Pyrobaculum</taxon>
    </lineage>
</organism>
<reference evidence="6 7" key="1">
    <citation type="journal article" date="2020" name="Nat. Commun.">
        <title>The structures of two archaeal type IV pili illuminate evolutionary relationships.</title>
        <authorList>
            <person name="Wang F."/>
            <person name="Baquero D.P."/>
            <person name="Su Z."/>
            <person name="Beltran L.C."/>
            <person name="Prangishvili D."/>
            <person name="Krupovic M."/>
            <person name="Egelman E.H."/>
        </authorList>
    </citation>
    <scope>NUCLEOTIDE SEQUENCE [LARGE SCALE GENOMIC DNA]</scope>
    <source>
        <strain evidence="6 7">2GA</strain>
    </source>
</reference>
<accession>A0A7L4P9C2</accession>
<keyword evidence="3 5" id="KW-1133">Transmembrane helix</keyword>
<dbReference type="InterPro" id="IPR000537">
    <property type="entry name" value="UbiA_prenyltransferase"/>
</dbReference>
<dbReference type="InterPro" id="IPR050475">
    <property type="entry name" value="Prenyltransferase_related"/>
</dbReference>
<evidence type="ECO:0000313" key="6">
    <source>
        <dbReference type="EMBL" id="NYR14730.1"/>
    </source>
</evidence>
<evidence type="ECO:0000256" key="1">
    <source>
        <dbReference type="ARBA" id="ARBA00004651"/>
    </source>
</evidence>
<feature type="transmembrane region" description="Helical" evidence="5">
    <location>
        <begin position="99"/>
        <end position="117"/>
    </location>
</feature>
<dbReference type="Pfam" id="PF01040">
    <property type="entry name" value="UbiA"/>
    <property type="match status" value="1"/>
</dbReference>
<evidence type="ECO:0000313" key="7">
    <source>
        <dbReference type="Proteomes" id="UP000554766"/>
    </source>
</evidence>
<keyword evidence="4 5" id="KW-0472">Membrane</keyword>
<dbReference type="GO" id="GO:0005886">
    <property type="term" value="C:plasma membrane"/>
    <property type="evidence" value="ECO:0007669"/>
    <property type="project" value="UniProtKB-SubCell"/>
</dbReference>